<dbReference type="Gene3D" id="1.10.1740.10">
    <property type="match status" value="1"/>
</dbReference>
<dbReference type="STRING" id="1884432.SAMN05518683_10816"/>
<reference evidence="8" key="1">
    <citation type="submission" date="2016-10" db="EMBL/GenBank/DDBJ databases">
        <authorList>
            <person name="Varghese N."/>
            <person name="Submissions S."/>
        </authorList>
    </citation>
    <scope>NUCLEOTIDE SEQUENCE [LARGE SCALE GENOMIC DNA]</scope>
    <source>
        <strain evidence="8">S7</strain>
    </source>
</reference>
<dbReference type="Gene3D" id="1.10.10.10">
    <property type="entry name" value="Winged helix-like DNA-binding domain superfamily/Winged helix DNA-binding domain"/>
    <property type="match status" value="1"/>
</dbReference>
<dbReference type="NCBIfam" id="TIGR02937">
    <property type="entry name" value="sigma70-ECF"/>
    <property type="match status" value="1"/>
</dbReference>
<dbReference type="Proteomes" id="UP000198892">
    <property type="component" value="Unassembled WGS sequence"/>
</dbReference>
<dbReference type="RefSeq" id="WP_093336692.1">
    <property type="nucleotide sequence ID" value="NZ_FOXD01000008.1"/>
</dbReference>
<gene>
    <name evidence="7" type="ORF">SAMN05518683_10816</name>
</gene>
<dbReference type="PANTHER" id="PTHR43133:SF51">
    <property type="entry name" value="RNA POLYMERASE SIGMA FACTOR"/>
    <property type="match status" value="1"/>
</dbReference>
<accession>A0A1I5S361</accession>
<dbReference type="AlphaFoldDB" id="A0A1I5S361"/>
<comment type="similarity">
    <text evidence="1">Belongs to the sigma-70 factor family. ECF subfamily.</text>
</comment>
<name>A0A1I5S361_9BACI</name>
<organism evidence="7 8">
    <name type="scientific">Salibacterium halotolerans</name>
    <dbReference type="NCBI Taxonomy" id="1884432"/>
    <lineage>
        <taxon>Bacteria</taxon>
        <taxon>Bacillati</taxon>
        <taxon>Bacillota</taxon>
        <taxon>Bacilli</taxon>
        <taxon>Bacillales</taxon>
        <taxon>Bacillaceae</taxon>
    </lineage>
</organism>
<dbReference type="Pfam" id="PF08281">
    <property type="entry name" value="Sigma70_r4_2"/>
    <property type="match status" value="1"/>
</dbReference>
<evidence type="ECO:0000259" key="6">
    <source>
        <dbReference type="Pfam" id="PF08281"/>
    </source>
</evidence>
<dbReference type="GO" id="GO:0003677">
    <property type="term" value="F:DNA binding"/>
    <property type="evidence" value="ECO:0007669"/>
    <property type="project" value="InterPro"/>
</dbReference>
<evidence type="ECO:0000256" key="1">
    <source>
        <dbReference type="ARBA" id="ARBA00010641"/>
    </source>
</evidence>
<evidence type="ECO:0000256" key="4">
    <source>
        <dbReference type="ARBA" id="ARBA00023163"/>
    </source>
</evidence>
<dbReference type="InterPro" id="IPR014300">
    <property type="entry name" value="RNA_pol_sigma-V"/>
</dbReference>
<dbReference type="InterPro" id="IPR014284">
    <property type="entry name" value="RNA_pol_sigma-70_dom"/>
</dbReference>
<keyword evidence="3" id="KW-0731">Sigma factor</keyword>
<dbReference type="OrthoDB" id="9782703at2"/>
<dbReference type="GO" id="GO:0016987">
    <property type="term" value="F:sigma factor activity"/>
    <property type="evidence" value="ECO:0007669"/>
    <property type="project" value="UniProtKB-KW"/>
</dbReference>
<sequence length="181" mass="21313">MNHDTGLVQQVMNGEEEAFESLLQSESEKLYFIAMSYVQNKDDALDAIQEAACQAFLSIHQLKKPEFFSTWLVRILIRECYKILKKTQKTIPFEEEKFEERMADSFKGTTRREARLAEAVDKLEHSQQTAILLFYYHDLPIKQIAEVMEKPEGTVKTYLRRGKDRLKKQIERGECRNEEWA</sequence>
<evidence type="ECO:0000313" key="7">
    <source>
        <dbReference type="EMBL" id="SFP64706.1"/>
    </source>
</evidence>
<dbReference type="InterPro" id="IPR013249">
    <property type="entry name" value="RNA_pol_sigma70_r4_t2"/>
</dbReference>
<dbReference type="InterPro" id="IPR013324">
    <property type="entry name" value="RNA_pol_sigma_r3/r4-like"/>
</dbReference>
<dbReference type="InterPro" id="IPR039425">
    <property type="entry name" value="RNA_pol_sigma-70-like"/>
</dbReference>
<evidence type="ECO:0000256" key="2">
    <source>
        <dbReference type="ARBA" id="ARBA00023015"/>
    </source>
</evidence>
<dbReference type="CDD" id="cd06171">
    <property type="entry name" value="Sigma70_r4"/>
    <property type="match status" value="1"/>
</dbReference>
<dbReference type="Pfam" id="PF04542">
    <property type="entry name" value="Sigma70_r2"/>
    <property type="match status" value="1"/>
</dbReference>
<dbReference type="SUPFAM" id="SSF88659">
    <property type="entry name" value="Sigma3 and sigma4 domains of RNA polymerase sigma factors"/>
    <property type="match status" value="1"/>
</dbReference>
<keyword evidence="8" id="KW-1185">Reference proteome</keyword>
<keyword evidence="4" id="KW-0804">Transcription</keyword>
<dbReference type="InterPro" id="IPR013325">
    <property type="entry name" value="RNA_pol_sigma_r2"/>
</dbReference>
<feature type="domain" description="RNA polymerase sigma-70 region 2" evidence="5">
    <location>
        <begin position="25"/>
        <end position="89"/>
    </location>
</feature>
<evidence type="ECO:0000313" key="8">
    <source>
        <dbReference type="Proteomes" id="UP000198892"/>
    </source>
</evidence>
<dbReference type="EMBL" id="FOXD01000008">
    <property type="protein sequence ID" value="SFP64706.1"/>
    <property type="molecule type" value="Genomic_DNA"/>
</dbReference>
<keyword evidence="2" id="KW-0805">Transcription regulation</keyword>
<dbReference type="NCBIfam" id="TIGR02954">
    <property type="entry name" value="Sig70_famx3"/>
    <property type="match status" value="1"/>
</dbReference>
<dbReference type="InterPro" id="IPR036388">
    <property type="entry name" value="WH-like_DNA-bd_sf"/>
</dbReference>
<dbReference type="InterPro" id="IPR007627">
    <property type="entry name" value="RNA_pol_sigma70_r2"/>
</dbReference>
<dbReference type="PANTHER" id="PTHR43133">
    <property type="entry name" value="RNA POLYMERASE ECF-TYPE SIGMA FACTO"/>
    <property type="match status" value="1"/>
</dbReference>
<evidence type="ECO:0000256" key="3">
    <source>
        <dbReference type="ARBA" id="ARBA00023082"/>
    </source>
</evidence>
<dbReference type="GO" id="GO:0006352">
    <property type="term" value="P:DNA-templated transcription initiation"/>
    <property type="evidence" value="ECO:0007669"/>
    <property type="project" value="InterPro"/>
</dbReference>
<evidence type="ECO:0000259" key="5">
    <source>
        <dbReference type="Pfam" id="PF04542"/>
    </source>
</evidence>
<feature type="domain" description="RNA polymerase sigma factor 70 region 4 type 2" evidence="6">
    <location>
        <begin position="115"/>
        <end position="166"/>
    </location>
</feature>
<dbReference type="SUPFAM" id="SSF88946">
    <property type="entry name" value="Sigma2 domain of RNA polymerase sigma factors"/>
    <property type="match status" value="1"/>
</dbReference>
<protein>
    <submittedName>
        <fullName evidence="7">RNA polymerase sigma-70 factor, ECF subfamily</fullName>
    </submittedName>
</protein>
<proteinExistence type="inferred from homology"/>